<proteinExistence type="predicted"/>
<evidence type="ECO:0000256" key="1">
    <source>
        <dbReference type="SAM" id="MobiDB-lite"/>
    </source>
</evidence>
<evidence type="ECO:0000313" key="3">
    <source>
        <dbReference type="Proteomes" id="UP000252519"/>
    </source>
</evidence>
<feature type="region of interest" description="Disordered" evidence="1">
    <location>
        <begin position="70"/>
        <end position="94"/>
    </location>
</feature>
<evidence type="ECO:0000313" key="2">
    <source>
        <dbReference type="EMBL" id="RCN30657.1"/>
    </source>
</evidence>
<keyword evidence="3" id="KW-1185">Reference proteome</keyword>
<sequence length="172" mass="18720">AKSITKNESEDSSSSVVTETSKATSHVTSRAKSVAESSKDQSEQNPTSPMIAKDQEGLKCTLLPLDDNMRTGGNAMMSENEGLRTARMPSPVREREIVERRHIERILTEDEADTNKVAVEKVTVESGQVQQGETVAVRHFHFSSSFLMAEQEALLASLPPLPPLGALVSKLT</sequence>
<gene>
    <name evidence="2" type="ORF">ANCCAN_23566</name>
</gene>
<feature type="non-terminal residue" evidence="2">
    <location>
        <position position="1"/>
    </location>
</feature>
<protein>
    <submittedName>
        <fullName evidence="2">Uncharacterized protein</fullName>
    </submittedName>
</protein>
<organism evidence="2 3">
    <name type="scientific">Ancylostoma caninum</name>
    <name type="common">Dog hookworm</name>
    <dbReference type="NCBI Taxonomy" id="29170"/>
    <lineage>
        <taxon>Eukaryota</taxon>
        <taxon>Metazoa</taxon>
        <taxon>Ecdysozoa</taxon>
        <taxon>Nematoda</taxon>
        <taxon>Chromadorea</taxon>
        <taxon>Rhabditida</taxon>
        <taxon>Rhabditina</taxon>
        <taxon>Rhabditomorpha</taxon>
        <taxon>Strongyloidea</taxon>
        <taxon>Ancylostomatidae</taxon>
        <taxon>Ancylostomatinae</taxon>
        <taxon>Ancylostoma</taxon>
    </lineage>
</organism>
<dbReference type="AlphaFoldDB" id="A0A368FKG6"/>
<accession>A0A368FKG6</accession>
<comment type="caution">
    <text evidence="2">The sequence shown here is derived from an EMBL/GenBank/DDBJ whole genome shotgun (WGS) entry which is preliminary data.</text>
</comment>
<name>A0A368FKG6_ANCCA</name>
<dbReference type="EMBL" id="JOJR01001500">
    <property type="protein sequence ID" value="RCN30657.1"/>
    <property type="molecule type" value="Genomic_DNA"/>
</dbReference>
<reference evidence="2 3" key="1">
    <citation type="submission" date="2014-10" db="EMBL/GenBank/DDBJ databases">
        <title>Draft genome of the hookworm Ancylostoma caninum.</title>
        <authorList>
            <person name="Mitreva M."/>
        </authorList>
    </citation>
    <scope>NUCLEOTIDE SEQUENCE [LARGE SCALE GENOMIC DNA]</scope>
    <source>
        <strain evidence="2 3">Baltimore</strain>
    </source>
</reference>
<dbReference type="Proteomes" id="UP000252519">
    <property type="component" value="Unassembled WGS sequence"/>
</dbReference>
<feature type="compositionally biased region" description="Low complexity" evidence="1">
    <location>
        <begin position="10"/>
        <end position="25"/>
    </location>
</feature>
<feature type="region of interest" description="Disordered" evidence="1">
    <location>
        <begin position="1"/>
        <end position="56"/>
    </location>
</feature>